<dbReference type="Pfam" id="PF09373">
    <property type="entry name" value="PMBR"/>
    <property type="match status" value="2"/>
</dbReference>
<organism evidence="1 2">
    <name type="scientific">Methanobrevibacter arboriphilus JCM 13429 = DSM 1125</name>
    <dbReference type="NCBI Taxonomy" id="1300164"/>
    <lineage>
        <taxon>Archaea</taxon>
        <taxon>Methanobacteriati</taxon>
        <taxon>Methanobacteriota</taxon>
        <taxon>Methanomada group</taxon>
        <taxon>Methanobacteria</taxon>
        <taxon>Methanobacteriales</taxon>
        <taxon>Methanobacteriaceae</taxon>
        <taxon>Methanobrevibacter</taxon>
    </lineage>
</organism>
<dbReference type="InterPro" id="IPR018975">
    <property type="entry name" value="Pseudomurein-binding_repeat"/>
</dbReference>
<comment type="caution">
    <text evidence="1">The sequence shown here is derived from an EMBL/GenBank/DDBJ whole genome shotgun (WGS) entry which is preliminary data.</text>
</comment>
<dbReference type="Proteomes" id="UP000191661">
    <property type="component" value="Unassembled WGS sequence"/>
</dbReference>
<evidence type="ECO:0000313" key="2">
    <source>
        <dbReference type="Proteomes" id="UP000191661"/>
    </source>
</evidence>
<dbReference type="AlphaFoldDB" id="A0A1V6N3R4"/>
<evidence type="ECO:0000313" key="1">
    <source>
        <dbReference type="EMBL" id="OQD59309.1"/>
    </source>
</evidence>
<sequence length="311" mass="34440">MKFKMKILLLAVFIISLVSISPISANEINDSDETNDIASDDVKEEVKIVEEEQQIQNDTSNAVSNVSNAEKNVEKSAMTSSVSTAGPIGYQAFLNAATNVKNFVNANGRLPNYVYVHDQNNEYWLSMPDFLSNSVQFICRYIFGGGSFDYHVVEIGHGNPTSPSGVSFNRQITSSEYINYAMNIADFMVTNGRAPNYVSTAYGNMQYQTAVYMFSLVLDFLGTNGRLPNYVTVNVAASDYLNKFLPVYNSTANVLVSNYDTFSSSTNVFADDYDVSNLDIELINLNSVFFNFIKLKTDSLPADSCITLTTQ</sequence>
<name>A0A1V6N3R4_METAZ</name>
<protein>
    <submittedName>
        <fullName evidence="1">Putative pseudomurein-binding protein</fullName>
    </submittedName>
</protein>
<proteinExistence type="predicted"/>
<gene>
    <name evidence="1" type="ORF">MBBAR_4c00340</name>
</gene>
<keyword evidence="2" id="KW-1185">Reference proteome</keyword>
<reference evidence="1 2" key="1">
    <citation type="submission" date="2014-12" db="EMBL/GenBank/DDBJ databases">
        <title>Genome sequence of Methanobrevibacter arboriphilicus DH1, DSM1125.</title>
        <authorList>
            <person name="Poehlein A."/>
            <person name="Thauer R.K."/>
            <person name="Seedorf H."/>
            <person name="Daniel R."/>
        </authorList>
    </citation>
    <scope>NUCLEOTIDE SEQUENCE [LARGE SCALE GENOMIC DNA]</scope>
    <source>
        <strain evidence="1 2">DH1</strain>
    </source>
</reference>
<accession>A0A1V6N3R4</accession>
<dbReference type="RefSeq" id="WP_080459809.1">
    <property type="nucleotide sequence ID" value="NZ_JXMW01000004.1"/>
</dbReference>
<dbReference type="EMBL" id="JXMW01000004">
    <property type="protein sequence ID" value="OQD59309.1"/>
    <property type="molecule type" value="Genomic_DNA"/>
</dbReference>